<reference evidence="2 3" key="1">
    <citation type="submission" date="2019-01" db="EMBL/GenBank/DDBJ databases">
        <title>Genome sequencing of the rare red list fungi Fomitopsis rosea.</title>
        <authorList>
            <person name="Buettner E."/>
            <person name="Kellner H."/>
        </authorList>
    </citation>
    <scope>NUCLEOTIDE SEQUENCE [LARGE SCALE GENOMIC DNA]</scope>
    <source>
        <strain evidence="2 3">DSM 105464</strain>
    </source>
</reference>
<dbReference type="Proteomes" id="UP000298390">
    <property type="component" value="Unassembled WGS sequence"/>
</dbReference>
<dbReference type="STRING" id="34475.A0A4Y9XUM2"/>
<evidence type="ECO:0000313" key="3">
    <source>
        <dbReference type="Proteomes" id="UP000298390"/>
    </source>
</evidence>
<proteinExistence type="predicted"/>
<name>A0A4Y9XUM2_9APHY</name>
<sequence length="233" mass="26165">MFLFTSDVPPIRIRAGLFMGYYASAEQPEDRFRPLALFRLWRNHWPKSRMHLDQLVIQPRAEEIALAESNRIIEDKELQIKLGALTVDGVRALLQPGKIAARLQELAPFTFELLHEFAAAPNAYRLRRQRDGEGVAAAASRDGTGDGGGDEDGWESGGEWEESDLADPEAADGDRRFSTQWRKEYPGFLRNPCFAVTVAIAMLGFVRNRATNVLVLPLGLFLHQNFSDFGYGL</sequence>
<dbReference type="AlphaFoldDB" id="A0A4Y9XUM2"/>
<evidence type="ECO:0000313" key="2">
    <source>
        <dbReference type="EMBL" id="TFY53755.1"/>
    </source>
</evidence>
<gene>
    <name evidence="2" type="ORF">EVJ58_g9273</name>
</gene>
<protein>
    <submittedName>
        <fullName evidence="2">Uncharacterized protein</fullName>
    </submittedName>
</protein>
<comment type="caution">
    <text evidence="2">The sequence shown here is derived from an EMBL/GenBank/DDBJ whole genome shotgun (WGS) entry which is preliminary data.</text>
</comment>
<feature type="compositionally biased region" description="Acidic residues" evidence="1">
    <location>
        <begin position="148"/>
        <end position="171"/>
    </location>
</feature>
<organism evidence="2 3">
    <name type="scientific">Rhodofomes roseus</name>
    <dbReference type="NCBI Taxonomy" id="34475"/>
    <lineage>
        <taxon>Eukaryota</taxon>
        <taxon>Fungi</taxon>
        <taxon>Dikarya</taxon>
        <taxon>Basidiomycota</taxon>
        <taxon>Agaricomycotina</taxon>
        <taxon>Agaricomycetes</taxon>
        <taxon>Polyporales</taxon>
        <taxon>Rhodofomes</taxon>
    </lineage>
</organism>
<dbReference type="EMBL" id="SEKV01000780">
    <property type="protein sequence ID" value="TFY53755.1"/>
    <property type="molecule type" value="Genomic_DNA"/>
</dbReference>
<feature type="region of interest" description="Disordered" evidence="1">
    <location>
        <begin position="135"/>
        <end position="173"/>
    </location>
</feature>
<evidence type="ECO:0000256" key="1">
    <source>
        <dbReference type="SAM" id="MobiDB-lite"/>
    </source>
</evidence>
<accession>A0A4Y9XUM2</accession>